<name>A0A1J5SGR4_9ZZZZ</name>
<protein>
    <recommendedName>
        <fullName evidence="1">Putative beta-lactamase-inhibitor-like PepSY-like domain-containing protein</fullName>
    </recommendedName>
</protein>
<evidence type="ECO:0000259" key="1">
    <source>
        <dbReference type="Pfam" id="PF11396"/>
    </source>
</evidence>
<dbReference type="AlphaFoldDB" id="A0A1J5SGR4"/>
<comment type="caution">
    <text evidence="2">The sequence shown here is derived from an EMBL/GenBank/DDBJ whole genome shotgun (WGS) entry which is preliminary data.</text>
</comment>
<organism evidence="2">
    <name type="scientific">mine drainage metagenome</name>
    <dbReference type="NCBI Taxonomy" id="410659"/>
    <lineage>
        <taxon>unclassified sequences</taxon>
        <taxon>metagenomes</taxon>
        <taxon>ecological metagenomes</taxon>
    </lineage>
</organism>
<accession>A0A1J5SGR4</accession>
<reference evidence="2" key="1">
    <citation type="submission" date="2016-10" db="EMBL/GenBank/DDBJ databases">
        <title>Sequence of Gallionella enrichment culture.</title>
        <authorList>
            <person name="Poehlein A."/>
            <person name="Muehling M."/>
            <person name="Daniel R."/>
        </authorList>
    </citation>
    <scope>NUCLEOTIDE SEQUENCE</scope>
</reference>
<dbReference type="EMBL" id="MLJW01000036">
    <property type="protein sequence ID" value="OIR07633.1"/>
    <property type="molecule type" value="Genomic_DNA"/>
</dbReference>
<sequence length="139" mass="15702">MKKISFIFLLLIVFNLHAQNKSTIPEVVKTSFAKIFSNSTNVKWGKEDKNYEADFMQDGKKMSALFDASGKLKETERSITINELPAKAIPYFNQHYKNVAIKETAKITKASGEINFEIGTKGEDILFDATGNFIKEVKD</sequence>
<proteinExistence type="predicted"/>
<dbReference type="Gene3D" id="3.10.450.360">
    <property type="match status" value="1"/>
</dbReference>
<dbReference type="SUPFAM" id="SSF160574">
    <property type="entry name" value="BT0923-like"/>
    <property type="match status" value="1"/>
</dbReference>
<dbReference type="Pfam" id="PF11396">
    <property type="entry name" value="PepSY_like"/>
    <property type="match status" value="1"/>
</dbReference>
<dbReference type="InterPro" id="IPR021533">
    <property type="entry name" value="PepSY-like"/>
</dbReference>
<evidence type="ECO:0000313" key="2">
    <source>
        <dbReference type="EMBL" id="OIR07633.1"/>
    </source>
</evidence>
<gene>
    <name evidence="2" type="ORF">GALL_102960</name>
</gene>
<feature type="domain" description="Putative beta-lactamase-inhibitor-like PepSY-like" evidence="1">
    <location>
        <begin position="49"/>
        <end position="135"/>
    </location>
</feature>